<name>A0AAP2C869_9GAMM</name>
<dbReference type="InterPro" id="IPR023854">
    <property type="entry name" value="PGA_deacetylase_PgaB"/>
</dbReference>
<evidence type="ECO:0000313" key="3">
    <source>
        <dbReference type="EMBL" id="MBS7455689.1"/>
    </source>
</evidence>
<proteinExistence type="predicted"/>
<protein>
    <submittedName>
        <fullName evidence="3">Poly-beta-1,6-N-acetyl-D-glucosamine N-deacetylase PgaB</fullName>
    </submittedName>
</protein>
<gene>
    <name evidence="3" type="primary">pgaB</name>
    <name evidence="3" type="ORF">KB893_000875</name>
</gene>
<dbReference type="Gene3D" id="3.20.20.80">
    <property type="entry name" value="Glycosidases"/>
    <property type="match status" value="1"/>
</dbReference>
<evidence type="ECO:0000256" key="1">
    <source>
        <dbReference type="ARBA" id="ARBA00022729"/>
    </source>
</evidence>
<dbReference type="RefSeq" id="WP_213173317.1">
    <property type="nucleotide sequence ID" value="NZ_JAGQFT020000001.1"/>
</dbReference>
<keyword evidence="4" id="KW-1185">Reference proteome</keyword>
<dbReference type="InterPro" id="IPR051398">
    <property type="entry name" value="Polysacch_Deacetylase"/>
</dbReference>
<dbReference type="NCBIfam" id="TIGR03938">
    <property type="entry name" value="deacetyl_PgaB"/>
    <property type="match status" value="1"/>
</dbReference>
<dbReference type="Pfam" id="PF01522">
    <property type="entry name" value="Polysacc_deac_1"/>
    <property type="match status" value="1"/>
</dbReference>
<dbReference type="AlphaFoldDB" id="A0AAP2C869"/>
<dbReference type="PANTHER" id="PTHR34216">
    <property type="match status" value="1"/>
</dbReference>
<evidence type="ECO:0000313" key="4">
    <source>
        <dbReference type="Proteomes" id="UP000675747"/>
    </source>
</evidence>
<dbReference type="InterPro" id="IPR011330">
    <property type="entry name" value="Glyco_hydro/deAcase_b/a-brl"/>
</dbReference>
<dbReference type="InterPro" id="IPR002509">
    <property type="entry name" value="NODB_dom"/>
</dbReference>
<feature type="domain" description="NodB homology" evidence="2">
    <location>
        <begin position="86"/>
        <end position="337"/>
    </location>
</feature>
<dbReference type="PROSITE" id="PS51677">
    <property type="entry name" value="NODB"/>
    <property type="match status" value="1"/>
</dbReference>
<dbReference type="Pfam" id="PF14883">
    <property type="entry name" value="GHL13"/>
    <property type="match status" value="2"/>
</dbReference>
<sequence length="628" mass="69850">MSARTLVLGLLCLWAALLPAPARALLVLSYHDIRDDVAPSGDPDRYAVSTANFAAHLDWLHAHGYTPVDVQAVLDARAGTAPLPDKAVLLTFDDGLRSTYTRAFPLLRAYGYPALVAVVSGWVDLAPGRVVPYGPRDFDRADFLTWAQLREMRASGLVEIASHSHDLHRGVPGNPQGNLTPAAITRIHDADAGYESEADYRARIDADLRASVAAIEAGAGARPRVMVWPYAAYSDVTNGIATALGMPLSFDLEGRSAEADLGERNRGSAESSDLGSLARLLMYDNPSVSDLVHELHRDLAREGMRAIQVDLDYVYDPDPAQTERNLDVLVERIRRIGPSHVFLQAFADPDGDGAAEALYYPNRHMPMRADLFNRVAWQLRTRARVRVFAWMPVLGFELPDPVLQRALAIAAPDPADIPRLDPRDVRTRRIVAELYEDLAVGSYFEGLLFHDDAYLRDDELGDFHPRDPAARTRALIDFTLGLKQAAERWRPRLVTVRNLFARPVLEPASEAWFAQDLEAFNTAYDFTALMAMPWLEEAEDPRAWMRALAAAAAARPEGLRRTVFELQTVDWRRGRPVPGATLEAQARRLRAAGVRHLAYYPDDFLRDHPPLPDARAAMSAREFPYPEH</sequence>
<comment type="caution">
    <text evidence="3">The sequence shown here is derived from an EMBL/GenBank/DDBJ whole genome shotgun (WGS) entry which is preliminary data.</text>
</comment>
<keyword evidence="1" id="KW-0732">Signal</keyword>
<dbReference type="EMBL" id="JAGQFT020000001">
    <property type="protein sequence ID" value="MBS7455689.1"/>
    <property type="molecule type" value="Genomic_DNA"/>
</dbReference>
<dbReference type="PANTHER" id="PTHR34216:SF7">
    <property type="entry name" value="POLY-BETA-1,6-N-ACETYL-D-GLUCOSAMINE N-DEACETYLASE"/>
    <property type="match status" value="1"/>
</dbReference>
<dbReference type="GO" id="GO:0005975">
    <property type="term" value="P:carbohydrate metabolic process"/>
    <property type="evidence" value="ECO:0007669"/>
    <property type="project" value="InterPro"/>
</dbReference>
<dbReference type="Gene3D" id="3.20.20.370">
    <property type="entry name" value="Glycoside hydrolase/deacetylase"/>
    <property type="match status" value="1"/>
</dbReference>
<dbReference type="GO" id="GO:0016810">
    <property type="term" value="F:hydrolase activity, acting on carbon-nitrogen (but not peptide) bonds"/>
    <property type="evidence" value="ECO:0007669"/>
    <property type="project" value="InterPro"/>
</dbReference>
<accession>A0AAP2C869</accession>
<evidence type="ECO:0000259" key="2">
    <source>
        <dbReference type="PROSITE" id="PS51677"/>
    </source>
</evidence>
<reference evidence="3 4" key="1">
    <citation type="journal article" date="2021" name="Microbiol. Resour. Announc.">
        <title>Draft Genome Sequence of Coralloluteibacterium stylophorae LMG 29479T.</title>
        <authorList>
            <person name="Karlyshev A.V."/>
            <person name="Kudryashova E.B."/>
            <person name="Ariskina E.V."/>
            <person name="Conroy A.P."/>
            <person name="Abidueva E.Y."/>
        </authorList>
    </citation>
    <scope>NUCLEOTIDE SEQUENCE [LARGE SCALE GENOMIC DNA]</scope>
    <source>
        <strain evidence="3 4">LMG 29479</strain>
    </source>
</reference>
<dbReference type="InterPro" id="IPR032772">
    <property type="entry name" value="PGA_deacetylase_PgaB_C"/>
</dbReference>
<dbReference type="GO" id="GO:0043708">
    <property type="term" value="P:cell adhesion involved in biofilm formation"/>
    <property type="evidence" value="ECO:0007669"/>
    <property type="project" value="InterPro"/>
</dbReference>
<dbReference type="SUPFAM" id="SSF88713">
    <property type="entry name" value="Glycoside hydrolase/deacetylase"/>
    <property type="match status" value="1"/>
</dbReference>
<dbReference type="Proteomes" id="UP000675747">
    <property type="component" value="Unassembled WGS sequence"/>
</dbReference>
<organism evidence="3 4">
    <name type="scientific">Coralloluteibacterium stylophorae</name>
    <dbReference type="NCBI Taxonomy" id="1776034"/>
    <lineage>
        <taxon>Bacteria</taxon>
        <taxon>Pseudomonadati</taxon>
        <taxon>Pseudomonadota</taxon>
        <taxon>Gammaproteobacteria</taxon>
        <taxon>Lysobacterales</taxon>
        <taxon>Lysobacteraceae</taxon>
        <taxon>Coralloluteibacterium</taxon>
    </lineage>
</organism>